<dbReference type="Proteomes" id="UP000256913">
    <property type="component" value="Unassembled WGS sequence"/>
</dbReference>
<dbReference type="RefSeq" id="WP_409362904.1">
    <property type="nucleotide sequence ID" value="NZ_BONB01000012.1"/>
</dbReference>
<dbReference type="Pfam" id="PF21833">
    <property type="entry name" value="DUF6893"/>
    <property type="match status" value="1"/>
</dbReference>
<dbReference type="EMBL" id="QUMQ01000001">
    <property type="protein sequence ID" value="REG01383.1"/>
    <property type="molecule type" value="Genomic_DNA"/>
</dbReference>
<comment type="caution">
    <text evidence="1">The sequence shown here is derived from an EMBL/GenBank/DDBJ whole genome shotgun (WGS) entry which is preliminary data.</text>
</comment>
<protein>
    <submittedName>
        <fullName evidence="1">Uncharacterized protein</fullName>
    </submittedName>
</protein>
<reference evidence="1 2" key="1">
    <citation type="submission" date="2018-08" db="EMBL/GenBank/DDBJ databases">
        <title>Sequencing the genomes of 1000 actinobacteria strains.</title>
        <authorList>
            <person name="Klenk H.-P."/>
        </authorList>
    </citation>
    <scope>NUCLEOTIDE SEQUENCE [LARGE SCALE GENOMIC DNA]</scope>
    <source>
        <strain evidence="1 2">DSM 44099</strain>
    </source>
</reference>
<evidence type="ECO:0000313" key="2">
    <source>
        <dbReference type="Proteomes" id="UP000256913"/>
    </source>
</evidence>
<name>A0A3D9ZXT5_9ACTN</name>
<dbReference type="AlphaFoldDB" id="A0A3D9ZXT5"/>
<accession>A0A3D9ZXT5</accession>
<organism evidence="1 2">
    <name type="scientific">Asanoa ferruginea</name>
    <dbReference type="NCBI Taxonomy" id="53367"/>
    <lineage>
        <taxon>Bacteria</taxon>
        <taxon>Bacillati</taxon>
        <taxon>Actinomycetota</taxon>
        <taxon>Actinomycetes</taxon>
        <taxon>Micromonosporales</taxon>
        <taxon>Micromonosporaceae</taxon>
        <taxon>Asanoa</taxon>
    </lineage>
</organism>
<keyword evidence="2" id="KW-1185">Reference proteome</keyword>
<dbReference type="InterPro" id="IPR054188">
    <property type="entry name" value="DUF6893"/>
</dbReference>
<gene>
    <name evidence="1" type="ORF">DFJ67_7466</name>
</gene>
<proteinExistence type="predicted"/>
<evidence type="ECO:0000313" key="1">
    <source>
        <dbReference type="EMBL" id="REG01383.1"/>
    </source>
</evidence>
<sequence>MRRLGMVTAGFGAALAVAVLVLTVRSVPDIRRYLKIRSM</sequence>